<sequence>MRLAFKSKDKSYHVLKKHQTRKLDRLNQPVTISDIVVRQSDKGRGEFQYKNPYRHMKFPTLKRMRDMVALVADIATEYHLQNHFSHDENGQRSLKEGHENEVTRLLFHEAAFYTPSPLTKKDFDKLLTAIERMASSLPENLYLLLSSFPVAINENHYVNQVVHVQCGAVPKLTIFTKITPSGFDPLFPNMKCIHYSSEKRKPVQDDLAMSVLPDNENTPVIDYSCTLKCQTSGGAEFFSVIEICKDHFFKEGYKSLNKQIDLMTEPRANELIPRQLLHTITSNWIDFVDDSMLTNKIVRADPIKGYDFGNHIPLVSLSAAFRAKVLQTSLEYQEVYKKMNLIMDSEVISIVNPPFGPPLTLFFYEAHQLSVLPADFLSRVDQHNERVIQQYSYQNCLLFNYPSAIIKEEKKEKGIKLTVKRVG</sequence>
<reference evidence="1 2" key="1">
    <citation type="submission" date="2018-07" db="EMBL/GenBank/DDBJ databases">
        <title>Genomic Encyclopedia of Type Strains, Phase IV (KMG-IV): sequencing the most valuable type-strain genomes for metagenomic binning, comparative biology and taxonomic classification.</title>
        <authorList>
            <person name="Goeker M."/>
        </authorList>
    </citation>
    <scope>NUCLEOTIDE SEQUENCE [LARGE SCALE GENOMIC DNA]</scope>
    <source>
        <strain evidence="1 2">DSM 16500</strain>
    </source>
</reference>
<evidence type="ECO:0000313" key="2">
    <source>
        <dbReference type="Proteomes" id="UP000254720"/>
    </source>
</evidence>
<dbReference type="Proteomes" id="UP000254720">
    <property type="component" value="Unassembled WGS sequence"/>
</dbReference>
<proteinExistence type="predicted"/>
<dbReference type="EMBL" id="QQAX01000024">
    <property type="protein sequence ID" value="RDI40075.1"/>
    <property type="molecule type" value="Genomic_DNA"/>
</dbReference>
<accession>A0A370G8E8</accession>
<comment type="caution">
    <text evidence="1">The sequence shown here is derived from an EMBL/GenBank/DDBJ whole genome shotgun (WGS) entry which is preliminary data.</text>
</comment>
<evidence type="ECO:0000313" key="1">
    <source>
        <dbReference type="EMBL" id="RDI40075.1"/>
    </source>
</evidence>
<dbReference type="RefSeq" id="WP_114835138.1">
    <property type="nucleotide sequence ID" value="NZ_LR699114.1"/>
</dbReference>
<name>A0A370G8E8_9COXI</name>
<protein>
    <submittedName>
        <fullName evidence="1">Uncharacterized protein</fullName>
    </submittedName>
</protein>
<gene>
    <name evidence="1" type="ORF">C8D86_12425</name>
</gene>
<organism evidence="1 2">
    <name type="scientific">Aquicella lusitana</name>
    <dbReference type="NCBI Taxonomy" id="254246"/>
    <lineage>
        <taxon>Bacteria</taxon>
        <taxon>Pseudomonadati</taxon>
        <taxon>Pseudomonadota</taxon>
        <taxon>Gammaproteobacteria</taxon>
        <taxon>Legionellales</taxon>
        <taxon>Coxiellaceae</taxon>
        <taxon>Aquicella</taxon>
    </lineage>
</organism>
<dbReference type="AlphaFoldDB" id="A0A370G8E8"/>
<keyword evidence="2" id="KW-1185">Reference proteome</keyword>